<accession>A0ABY6C891</accession>
<reference evidence="3 4" key="1">
    <citation type="submission" date="2022-09" db="EMBL/GenBank/DDBJ databases">
        <title>Interaction between co-microsymbionts with complementary sets of symbiotic genes in legume-rhizobium systems.</title>
        <authorList>
            <person name="Safronova V."/>
            <person name="Sazanova A."/>
            <person name="Afonin A."/>
            <person name="Chirak E."/>
        </authorList>
    </citation>
    <scope>NUCLEOTIDE SEQUENCE [LARGE SCALE GENOMIC DNA]</scope>
    <source>
        <strain evidence="3 4">A18/4-1</strain>
    </source>
</reference>
<name>A0ABY6C891_9HYPH</name>
<feature type="signal peptide" evidence="2">
    <location>
        <begin position="1"/>
        <end position="24"/>
    </location>
</feature>
<dbReference type="RefSeq" id="WP_262166325.1">
    <property type="nucleotide sequence ID" value="NZ_CP104965.1"/>
</dbReference>
<proteinExistence type="predicted"/>
<gene>
    <name evidence="3" type="ORF">N8A98_14400</name>
</gene>
<protein>
    <submittedName>
        <fullName evidence="3">Uncharacterized protein</fullName>
    </submittedName>
</protein>
<dbReference type="EMBL" id="CP104965">
    <property type="protein sequence ID" value="UXN68450.1"/>
    <property type="molecule type" value="Genomic_DNA"/>
</dbReference>
<dbReference type="Proteomes" id="UP001061862">
    <property type="component" value="Chromosome"/>
</dbReference>
<sequence length="106" mass="10889">MRTISLSAAAIACALALSPGLATAIPANAGKQASGPWLELRTALAGEDLWPGNAVAQAARPKAKTVLARGPSDHPLQSKVKDLSPRASESEIPLLGKAKTPAVWED</sequence>
<evidence type="ECO:0000313" key="3">
    <source>
        <dbReference type="EMBL" id="UXN68450.1"/>
    </source>
</evidence>
<keyword evidence="4" id="KW-1185">Reference proteome</keyword>
<evidence type="ECO:0000256" key="1">
    <source>
        <dbReference type="SAM" id="MobiDB-lite"/>
    </source>
</evidence>
<feature type="region of interest" description="Disordered" evidence="1">
    <location>
        <begin position="66"/>
        <end position="92"/>
    </location>
</feature>
<evidence type="ECO:0000313" key="4">
    <source>
        <dbReference type="Proteomes" id="UP001061862"/>
    </source>
</evidence>
<keyword evidence="2" id="KW-0732">Signal</keyword>
<organism evidence="3 4">
    <name type="scientific">Devosia neptuniae</name>
    <dbReference type="NCBI Taxonomy" id="191302"/>
    <lineage>
        <taxon>Bacteria</taxon>
        <taxon>Pseudomonadati</taxon>
        <taxon>Pseudomonadota</taxon>
        <taxon>Alphaproteobacteria</taxon>
        <taxon>Hyphomicrobiales</taxon>
        <taxon>Devosiaceae</taxon>
        <taxon>Devosia</taxon>
    </lineage>
</organism>
<evidence type="ECO:0000256" key="2">
    <source>
        <dbReference type="SAM" id="SignalP"/>
    </source>
</evidence>
<feature type="chain" id="PRO_5046211238" evidence="2">
    <location>
        <begin position="25"/>
        <end position="106"/>
    </location>
</feature>